<dbReference type="CDD" id="cd04646">
    <property type="entry name" value="LbH_Dynactin_6"/>
    <property type="match status" value="1"/>
</dbReference>
<name>A0A1B6E4V0_9HEMI</name>
<evidence type="ECO:0000256" key="5">
    <source>
        <dbReference type="ARBA" id="ARBA00023212"/>
    </source>
</evidence>
<dbReference type="Gene3D" id="2.160.10.10">
    <property type="entry name" value="Hexapeptide repeat proteins"/>
    <property type="match status" value="1"/>
</dbReference>
<comment type="subcellular location">
    <subcellularLocation>
        <location evidence="1">Cytoplasm</location>
        <location evidence="1">Cytoskeleton</location>
    </subcellularLocation>
</comment>
<dbReference type="AlphaFoldDB" id="A0A1B6E4V0"/>
<dbReference type="SUPFAM" id="SSF51161">
    <property type="entry name" value="Trimeric LpxA-like enzymes"/>
    <property type="match status" value="1"/>
</dbReference>
<evidence type="ECO:0000256" key="4">
    <source>
        <dbReference type="ARBA" id="ARBA00022490"/>
    </source>
</evidence>
<evidence type="ECO:0000313" key="7">
    <source>
        <dbReference type="EMBL" id="JAS32962.1"/>
    </source>
</evidence>
<dbReference type="PANTHER" id="PTHR13072">
    <property type="entry name" value="DYNACTIN 6"/>
    <property type="match status" value="1"/>
</dbReference>
<dbReference type="InterPro" id="IPR011004">
    <property type="entry name" value="Trimer_LpxA-like_sf"/>
</dbReference>
<accession>A0A1B6E4V0</accession>
<dbReference type="EMBL" id="GEDC01004336">
    <property type="protein sequence ID" value="JAS32962.1"/>
    <property type="molecule type" value="Transcribed_RNA"/>
</dbReference>
<proteinExistence type="inferred from homology"/>
<comment type="similarity">
    <text evidence="2">Belongs to the dynactin subunits 5/6 family. Dynactin subunit 6 subfamily.</text>
</comment>
<comment type="function">
    <text evidence="6">Part of the dynactin complex that activates the molecular motor dynein for ultra-processive transport along microtubules.</text>
</comment>
<reference evidence="7" key="1">
    <citation type="submission" date="2015-12" db="EMBL/GenBank/DDBJ databases">
        <title>De novo transcriptome assembly of four potential Pierce s Disease insect vectors from Arizona vineyards.</title>
        <authorList>
            <person name="Tassone E.E."/>
        </authorList>
    </citation>
    <scope>NUCLEOTIDE SEQUENCE</scope>
</reference>
<dbReference type="InterPro" id="IPR027777">
    <property type="entry name" value="DCTN6"/>
</dbReference>
<evidence type="ECO:0000256" key="6">
    <source>
        <dbReference type="ARBA" id="ARBA00034687"/>
    </source>
</evidence>
<dbReference type="GO" id="GO:0070840">
    <property type="term" value="F:dynein complex binding"/>
    <property type="evidence" value="ECO:0007669"/>
    <property type="project" value="TreeGrafter"/>
</dbReference>
<protein>
    <recommendedName>
        <fullName evidence="3">Dynactin subunit 6</fullName>
    </recommendedName>
</protein>
<evidence type="ECO:0000256" key="3">
    <source>
        <dbReference type="ARBA" id="ARBA00016573"/>
    </source>
</evidence>
<sequence>MSNTTNKDIRIAPGAVVCVESKLRGSICIGSMTVIHPKATIIADKGPIIIGENNIIEEKAFISHQNLPEATIDNPIPLMIGMNNIFEVGCTVMAKAIGDHNVLEAKCYVGPEVELGNGCIVGAGCRVTLPQKIEDNAVISGSDCVRTIASDKPPAQTLQIDFLTKVLPNYHHLRKTKKIKLEPDMIGN</sequence>
<keyword evidence="5" id="KW-0206">Cytoskeleton</keyword>
<dbReference type="Pfam" id="PF00132">
    <property type="entry name" value="Hexapep"/>
    <property type="match status" value="1"/>
</dbReference>
<dbReference type="GO" id="GO:0007052">
    <property type="term" value="P:mitotic spindle organization"/>
    <property type="evidence" value="ECO:0007669"/>
    <property type="project" value="TreeGrafter"/>
</dbReference>
<dbReference type="InterPro" id="IPR001451">
    <property type="entry name" value="Hexapep"/>
</dbReference>
<keyword evidence="4" id="KW-0963">Cytoplasm</keyword>
<organism evidence="7">
    <name type="scientific">Clastoptera arizonana</name>
    <name type="common">Arizona spittle bug</name>
    <dbReference type="NCBI Taxonomy" id="38151"/>
    <lineage>
        <taxon>Eukaryota</taxon>
        <taxon>Metazoa</taxon>
        <taxon>Ecdysozoa</taxon>
        <taxon>Arthropoda</taxon>
        <taxon>Hexapoda</taxon>
        <taxon>Insecta</taxon>
        <taxon>Pterygota</taxon>
        <taxon>Neoptera</taxon>
        <taxon>Paraneoptera</taxon>
        <taxon>Hemiptera</taxon>
        <taxon>Auchenorrhyncha</taxon>
        <taxon>Cercopoidea</taxon>
        <taxon>Clastopteridae</taxon>
        <taxon>Clastoptera</taxon>
    </lineage>
</organism>
<dbReference type="PANTHER" id="PTHR13072:SF0">
    <property type="entry name" value="DYNACTIN SUBUNIT 6"/>
    <property type="match status" value="1"/>
</dbReference>
<dbReference type="GO" id="GO:0005869">
    <property type="term" value="C:dynactin complex"/>
    <property type="evidence" value="ECO:0007669"/>
    <property type="project" value="InterPro"/>
</dbReference>
<evidence type="ECO:0000256" key="1">
    <source>
        <dbReference type="ARBA" id="ARBA00004245"/>
    </source>
</evidence>
<evidence type="ECO:0000256" key="2">
    <source>
        <dbReference type="ARBA" id="ARBA00007719"/>
    </source>
</evidence>
<gene>
    <name evidence="7" type="ORF">g.32860</name>
</gene>